<evidence type="ECO:0000313" key="7">
    <source>
        <dbReference type="EMBL" id="EED94216.1"/>
    </source>
</evidence>
<dbReference type="GO" id="GO:0005737">
    <property type="term" value="C:cytoplasm"/>
    <property type="evidence" value="ECO:0000318"/>
    <property type="project" value="GO_Central"/>
</dbReference>
<evidence type="ECO:0008006" key="9">
    <source>
        <dbReference type="Google" id="ProtNLM"/>
    </source>
</evidence>
<keyword evidence="4 6" id="KW-1133">Transmembrane helix</keyword>
<dbReference type="GO" id="GO:0016020">
    <property type="term" value="C:membrane"/>
    <property type="evidence" value="ECO:0007669"/>
    <property type="project" value="UniProtKB-SubCell"/>
</dbReference>
<feature type="transmembrane region" description="Helical" evidence="6">
    <location>
        <begin position="220"/>
        <end position="239"/>
    </location>
</feature>
<organism evidence="7 8">
    <name type="scientific">Thalassiosira pseudonana</name>
    <name type="common">Marine diatom</name>
    <name type="synonym">Cyclotella nana</name>
    <dbReference type="NCBI Taxonomy" id="35128"/>
    <lineage>
        <taxon>Eukaryota</taxon>
        <taxon>Sar</taxon>
        <taxon>Stramenopiles</taxon>
        <taxon>Ochrophyta</taxon>
        <taxon>Bacillariophyta</taxon>
        <taxon>Coscinodiscophyceae</taxon>
        <taxon>Thalassiosirophycidae</taxon>
        <taxon>Thalassiosirales</taxon>
        <taxon>Thalassiosiraceae</taxon>
        <taxon>Thalassiosira</taxon>
    </lineage>
</organism>
<evidence type="ECO:0000256" key="1">
    <source>
        <dbReference type="ARBA" id="ARBA00004141"/>
    </source>
</evidence>
<dbReference type="RefSeq" id="XP_002288780.1">
    <property type="nucleotide sequence ID" value="XM_002288744.1"/>
</dbReference>
<dbReference type="Pfam" id="PF04117">
    <property type="entry name" value="Mpv17_PMP22"/>
    <property type="match status" value="1"/>
</dbReference>
<sequence>MTSPINRRQLLCIFIISSCNLHQYASGFSIGDIHPHIVTDSASNLISSSITLNPQQAALGLFQKYQSTLSTHPLPTKMMTGAFLATAGDAIAQGREDDDYNPSRGASFAAFDMTYRAAQHFLFPIIVAYCHGQFLGSLGAGEVFCTAMERSLASQLIIVPFMYYPVFFTFTGFMQGLTFDEGLARAKENFIPLMKRNLLFWIPVQYVQFCYVPTDLQIPFLSVAGLAWTFILSVLAGSAKKYSNDTPEHETYCVIGTEDQCVIPEDELLPVPVAFDDFGDALMQSVDLSEERVEEDVAKKMNKSAVEEREFVMK</sequence>
<dbReference type="eggNOG" id="KOG1944">
    <property type="taxonomic scope" value="Eukaryota"/>
</dbReference>
<accession>B8BXI6</accession>
<dbReference type="Proteomes" id="UP000001449">
    <property type="component" value="Chromosome 3"/>
</dbReference>
<evidence type="ECO:0000313" key="8">
    <source>
        <dbReference type="Proteomes" id="UP000001449"/>
    </source>
</evidence>
<feature type="transmembrane region" description="Helical" evidence="6">
    <location>
        <begin position="152"/>
        <end position="177"/>
    </location>
</feature>
<comment type="similarity">
    <text evidence="2 6">Belongs to the peroxisomal membrane protein PXMP2/4 family.</text>
</comment>
<keyword evidence="5 6" id="KW-0472">Membrane</keyword>
<evidence type="ECO:0000256" key="3">
    <source>
        <dbReference type="ARBA" id="ARBA00022692"/>
    </source>
</evidence>
<reference evidence="7 8" key="1">
    <citation type="journal article" date="2004" name="Science">
        <title>The genome of the diatom Thalassiosira pseudonana: ecology, evolution, and metabolism.</title>
        <authorList>
            <person name="Armbrust E.V."/>
            <person name="Berges J.A."/>
            <person name="Bowler C."/>
            <person name="Green B.R."/>
            <person name="Martinez D."/>
            <person name="Putnam N.H."/>
            <person name="Zhou S."/>
            <person name="Allen A.E."/>
            <person name="Apt K.E."/>
            <person name="Bechner M."/>
            <person name="Brzezinski M.A."/>
            <person name="Chaal B.K."/>
            <person name="Chiovitti A."/>
            <person name="Davis A.K."/>
            <person name="Demarest M.S."/>
            <person name="Detter J.C."/>
            <person name="Glavina T."/>
            <person name="Goodstein D."/>
            <person name="Hadi M.Z."/>
            <person name="Hellsten U."/>
            <person name="Hildebrand M."/>
            <person name="Jenkins B.D."/>
            <person name="Jurka J."/>
            <person name="Kapitonov V.V."/>
            <person name="Kroger N."/>
            <person name="Lau W.W."/>
            <person name="Lane T.W."/>
            <person name="Larimer F.W."/>
            <person name="Lippmeier J.C."/>
            <person name="Lucas S."/>
            <person name="Medina M."/>
            <person name="Montsant A."/>
            <person name="Obornik M."/>
            <person name="Parker M.S."/>
            <person name="Palenik B."/>
            <person name="Pazour G.J."/>
            <person name="Richardson P.M."/>
            <person name="Rynearson T.A."/>
            <person name="Saito M.A."/>
            <person name="Schwartz D.C."/>
            <person name="Thamatrakoln K."/>
            <person name="Valentin K."/>
            <person name="Vardi A."/>
            <person name="Wilkerson F.P."/>
            <person name="Rokhsar D.S."/>
        </authorList>
    </citation>
    <scope>NUCLEOTIDE SEQUENCE [LARGE SCALE GENOMIC DNA]</scope>
    <source>
        <strain evidence="7 8">CCMP1335</strain>
    </source>
</reference>
<keyword evidence="8" id="KW-1185">Reference proteome</keyword>
<name>B8BXI6_THAPS</name>
<comment type="subcellular location">
    <subcellularLocation>
        <location evidence="1">Membrane</location>
        <topology evidence="1">Multi-pass membrane protein</topology>
    </subcellularLocation>
</comment>
<dbReference type="PROSITE" id="PS51257">
    <property type="entry name" value="PROKAR_LIPOPROTEIN"/>
    <property type="match status" value="1"/>
</dbReference>
<evidence type="ECO:0000256" key="4">
    <source>
        <dbReference type="ARBA" id="ARBA00022989"/>
    </source>
</evidence>
<gene>
    <name evidence="7" type="ORF">THAPSDRAFT_3344</name>
</gene>
<dbReference type="GeneID" id="7444734"/>
<proteinExistence type="inferred from homology"/>
<protein>
    <recommendedName>
        <fullName evidence="9">Peroxisomal membrane protein</fullName>
    </recommendedName>
</protein>
<dbReference type="EMBL" id="CM000640">
    <property type="protein sequence ID" value="EED94216.1"/>
    <property type="molecule type" value="Genomic_DNA"/>
</dbReference>
<dbReference type="AlphaFoldDB" id="B8BXI6"/>
<dbReference type="PANTHER" id="PTHR11266">
    <property type="entry name" value="PEROXISOMAL MEMBRANE PROTEIN 2, PXMP2 MPV17"/>
    <property type="match status" value="1"/>
</dbReference>
<dbReference type="InterPro" id="IPR007248">
    <property type="entry name" value="Mpv17_PMP22"/>
</dbReference>
<dbReference type="PANTHER" id="PTHR11266:SF17">
    <property type="entry name" value="PROTEIN MPV17"/>
    <property type="match status" value="1"/>
</dbReference>
<dbReference type="OMA" id="YRAVECT"/>
<evidence type="ECO:0000256" key="5">
    <source>
        <dbReference type="ARBA" id="ARBA00023136"/>
    </source>
</evidence>
<evidence type="ECO:0000256" key="6">
    <source>
        <dbReference type="RuleBase" id="RU363053"/>
    </source>
</evidence>
<keyword evidence="3 6" id="KW-0812">Transmembrane</keyword>
<dbReference type="KEGG" id="tps:THAPSDRAFT_3344"/>
<dbReference type="PaxDb" id="35128-Thaps3344"/>
<reference evidence="7 8" key="2">
    <citation type="journal article" date="2008" name="Nature">
        <title>The Phaeodactylum genome reveals the evolutionary history of diatom genomes.</title>
        <authorList>
            <person name="Bowler C."/>
            <person name="Allen A.E."/>
            <person name="Badger J.H."/>
            <person name="Grimwood J."/>
            <person name="Jabbari K."/>
            <person name="Kuo A."/>
            <person name="Maheswari U."/>
            <person name="Martens C."/>
            <person name="Maumus F."/>
            <person name="Otillar R.P."/>
            <person name="Rayko E."/>
            <person name="Salamov A."/>
            <person name="Vandepoele K."/>
            <person name="Beszteri B."/>
            <person name="Gruber A."/>
            <person name="Heijde M."/>
            <person name="Katinka M."/>
            <person name="Mock T."/>
            <person name="Valentin K."/>
            <person name="Verret F."/>
            <person name="Berges J.A."/>
            <person name="Brownlee C."/>
            <person name="Cadoret J.P."/>
            <person name="Chiovitti A."/>
            <person name="Choi C.J."/>
            <person name="Coesel S."/>
            <person name="De Martino A."/>
            <person name="Detter J.C."/>
            <person name="Durkin C."/>
            <person name="Falciatore A."/>
            <person name="Fournet J."/>
            <person name="Haruta M."/>
            <person name="Huysman M.J."/>
            <person name="Jenkins B.D."/>
            <person name="Jiroutova K."/>
            <person name="Jorgensen R.E."/>
            <person name="Joubert Y."/>
            <person name="Kaplan A."/>
            <person name="Kroger N."/>
            <person name="Kroth P.G."/>
            <person name="La Roche J."/>
            <person name="Lindquist E."/>
            <person name="Lommer M."/>
            <person name="Martin-Jezequel V."/>
            <person name="Lopez P.J."/>
            <person name="Lucas S."/>
            <person name="Mangogna M."/>
            <person name="McGinnis K."/>
            <person name="Medlin L.K."/>
            <person name="Montsant A."/>
            <person name="Oudot-Le Secq M.P."/>
            <person name="Napoli C."/>
            <person name="Obornik M."/>
            <person name="Parker M.S."/>
            <person name="Petit J.L."/>
            <person name="Porcel B.M."/>
            <person name="Poulsen N."/>
            <person name="Robison M."/>
            <person name="Rychlewski L."/>
            <person name="Rynearson T.A."/>
            <person name="Schmutz J."/>
            <person name="Shapiro H."/>
            <person name="Siaut M."/>
            <person name="Stanley M."/>
            <person name="Sussman M.R."/>
            <person name="Taylor A.R."/>
            <person name="Vardi A."/>
            <person name="von Dassow P."/>
            <person name="Vyverman W."/>
            <person name="Willis A."/>
            <person name="Wyrwicz L.S."/>
            <person name="Rokhsar D.S."/>
            <person name="Weissenbach J."/>
            <person name="Armbrust E.V."/>
            <person name="Green B.R."/>
            <person name="Van de Peer Y."/>
            <person name="Grigoriev I.V."/>
        </authorList>
    </citation>
    <scope>NUCLEOTIDE SEQUENCE [LARGE SCALE GENOMIC DNA]</scope>
    <source>
        <strain evidence="7 8">CCMP1335</strain>
    </source>
</reference>
<dbReference type="HOGENOM" id="CLU_887080_0_0_1"/>
<dbReference type="STRING" id="35128.B8BXI6"/>
<dbReference type="InParanoid" id="B8BXI6"/>
<evidence type="ECO:0000256" key="2">
    <source>
        <dbReference type="ARBA" id="ARBA00006824"/>
    </source>
</evidence>